<keyword evidence="5" id="KW-0479">Metal-binding</keyword>
<name>A0AAQ3N8Y3_VIGMU</name>
<dbReference type="InterPro" id="IPR000953">
    <property type="entry name" value="Chromo/chromo_shadow_dom"/>
</dbReference>
<dbReference type="PROSITE" id="PS50878">
    <property type="entry name" value="RT_POL"/>
    <property type="match status" value="1"/>
</dbReference>
<dbReference type="Pfam" id="PF00078">
    <property type="entry name" value="RVT_1"/>
    <property type="match status" value="1"/>
</dbReference>
<evidence type="ECO:0000256" key="10">
    <source>
        <dbReference type="ARBA" id="ARBA00022908"/>
    </source>
</evidence>
<keyword evidence="1" id="KW-0645">Protease</keyword>
<dbReference type="FunFam" id="1.10.340.70:FF:000001">
    <property type="entry name" value="Retrovirus-related Pol polyprotein from transposon gypsy-like Protein"/>
    <property type="match status" value="1"/>
</dbReference>
<keyword evidence="15" id="KW-0511">Multifunctional enzyme</keyword>
<dbReference type="CDD" id="cd09274">
    <property type="entry name" value="RNase_HI_RT_Ty3"/>
    <property type="match status" value="1"/>
</dbReference>
<dbReference type="CDD" id="cd01647">
    <property type="entry name" value="RT_LTR"/>
    <property type="match status" value="1"/>
</dbReference>
<dbReference type="Gene3D" id="3.30.70.270">
    <property type="match status" value="2"/>
</dbReference>
<dbReference type="InterPro" id="IPR043128">
    <property type="entry name" value="Rev_trsase/Diguanyl_cyclase"/>
</dbReference>
<evidence type="ECO:0000256" key="16">
    <source>
        <dbReference type="SAM" id="Coils"/>
    </source>
</evidence>
<dbReference type="InterPro" id="IPR041577">
    <property type="entry name" value="RT_RNaseH_2"/>
</dbReference>
<dbReference type="InterPro" id="IPR000477">
    <property type="entry name" value="RT_dom"/>
</dbReference>
<gene>
    <name evidence="21" type="ORF">V8G54_025267</name>
</gene>
<dbReference type="SUPFAM" id="SSF56672">
    <property type="entry name" value="DNA/RNA polymerases"/>
    <property type="match status" value="1"/>
</dbReference>
<evidence type="ECO:0000256" key="3">
    <source>
        <dbReference type="ARBA" id="ARBA00022695"/>
    </source>
</evidence>
<dbReference type="GO" id="GO:0003887">
    <property type="term" value="F:DNA-directed DNA polymerase activity"/>
    <property type="evidence" value="ECO:0007669"/>
    <property type="project" value="UniProtKB-KW"/>
</dbReference>
<evidence type="ECO:0000256" key="12">
    <source>
        <dbReference type="ARBA" id="ARBA00022932"/>
    </source>
</evidence>
<keyword evidence="22" id="KW-1185">Reference proteome</keyword>
<dbReference type="GO" id="GO:0003677">
    <property type="term" value="F:DNA binding"/>
    <property type="evidence" value="ECO:0007669"/>
    <property type="project" value="UniProtKB-KW"/>
</dbReference>
<keyword evidence="3" id="KW-0548">Nucleotidyltransferase</keyword>
<dbReference type="EMBL" id="CP144694">
    <property type="protein sequence ID" value="WVZ04461.1"/>
    <property type="molecule type" value="Genomic_DNA"/>
</dbReference>
<evidence type="ECO:0000256" key="6">
    <source>
        <dbReference type="ARBA" id="ARBA00022750"/>
    </source>
</evidence>
<proteinExistence type="predicted"/>
<dbReference type="GO" id="GO:0006310">
    <property type="term" value="P:DNA recombination"/>
    <property type="evidence" value="ECO:0007669"/>
    <property type="project" value="UniProtKB-KW"/>
</dbReference>
<evidence type="ECO:0008006" key="23">
    <source>
        <dbReference type="Google" id="ProtNLM"/>
    </source>
</evidence>
<keyword evidence="13" id="KW-0238">DNA-binding</keyword>
<keyword evidence="4" id="KW-0540">Nuclease</keyword>
<dbReference type="GO" id="GO:0015074">
    <property type="term" value="P:DNA integration"/>
    <property type="evidence" value="ECO:0007669"/>
    <property type="project" value="UniProtKB-KW"/>
</dbReference>
<evidence type="ECO:0000256" key="15">
    <source>
        <dbReference type="ARBA" id="ARBA00023268"/>
    </source>
</evidence>
<evidence type="ECO:0000256" key="9">
    <source>
        <dbReference type="ARBA" id="ARBA00022842"/>
    </source>
</evidence>
<dbReference type="SUPFAM" id="SSF53098">
    <property type="entry name" value="Ribonuclease H-like"/>
    <property type="match status" value="1"/>
</dbReference>
<keyword evidence="11" id="KW-0695">RNA-directed DNA polymerase</keyword>
<dbReference type="Gene3D" id="3.10.10.10">
    <property type="entry name" value="HIV Type 1 Reverse Transcriptase, subunit A, domain 1"/>
    <property type="match status" value="1"/>
</dbReference>
<dbReference type="PROSITE" id="PS50013">
    <property type="entry name" value="CHROMO_2"/>
    <property type="match status" value="1"/>
</dbReference>
<protein>
    <recommendedName>
        <fullName evidence="23">Ty3/gypsy retrotransposon protein</fullName>
    </recommendedName>
</protein>
<evidence type="ECO:0000256" key="5">
    <source>
        <dbReference type="ARBA" id="ARBA00022723"/>
    </source>
</evidence>
<dbReference type="SUPFAM" id="SSF54160">
    <property type="entry name" value="Chromo domain-like"/>
    <property type="match status" value="1"/>
</dbReference>
<dbReference type="GO" id="GO:0006508">
    <property type="term" value="P:proteolysis"/>
    <property type="evidence" value="ECO:0007669"/>
    <property type="project" value="UniProtKB-KW"/>
</dbReference>
<dbReference type="CDD" id="cd00303">
    <property type="entry name" value="retropepsin_like"/>
    <property type="match status" value="1"/>
</dbReference>
<dbReference type="Pfam" id="PF17919">
    <property type="entry name" value="RT_RNaseH_2"/>
    <property type="match status" value="1"/>
</dbReference>
<dbReference type="InterPro" id="IPR012337">
    <property type="entry name" value="RNaseH-like_sf"/>
</dbReference>
<evidence type="ECO:0000259" key="20">
    <source>
        <dbReference type="PROSITE" id="PS50994"/>
    </source>
</evidence>
<dbReference type="PANTHER" id="PTHR37984:SF5">
    <property type="entry name" value="PROTEIN NYNRIN-LIKE"/>
    <property type="match status" value="1"/>
</dbReference>
<evidence type="ECO:0000256" key="8">
    <source>
        <dbReference type="ARBA" id="ARBA00022801"/>
    </source>
</evidence>
<evidence type="ECO:0000256" key="1">
    <source>
        <dbReference type="ARBA" id="ARBA00022670"/>
    </source>
</evidence>
<dbReference type="Gene3D" id="3.10.20.370">
    <property type="match status" value="1"/>
</dbReference>
<dbReference type="InterPro" id="IPR043502">
    <property type="entry name" value="DNA/RNA_pol_sf"/>
</dbReference>
<dbReference type="InterPro" id="IPR056924">
    <property type="entry name" value="SH3_Tf2-1"/>
</dbReference>
<keyword evidence="6" id="KW-0064">Aspartyl protease</keyword>
<feature type="domain" description="Integrase catalytic" evidence="20">
    <location>
        <begin position="1008"/>
        <end position="1172"/>
    </location>
</feature>
<evidence type="ECO:0000313" key="22">
    <source>
        <dbReference type="Proteomes" id="UP001374535"/>
    </source>
</evidence>
<keyword evidence="16" id="KW-0175">Coiled coil</keyword>
<evidence type="ECO:0000259" key="19">
    <source>
        <dbReference type="PROSITE" id="PS50878"/>
    </source>
</evidence>
<evidence type="ECO:0000259" key="18">
    <source>
        <dbReference type="PROSITE" id="PS50013"/>
    </source>
</evidence>
<keyword evidence="7" id="KW-0255">Endonuclease</keyword>
<dbReference type="Pfam" id="PF24626">
    <property type="entry name" value="SH3_Tf2-1"/>
    <property type="match status" value="1"/>
</dbReference>
<dbReference type="PROSITE" id="PS50994">
    <property type="entry name" value="INTEGRASE"/>
    <property type="match status" value="1"/>
</dbReference>
<keyword evidence="12" id="KW-0239">DNA-directed DNA polymerase</keyword>
<organism evidence="21 22">
    <name type="scientific">Vigna mungo</name>
    <name type="common">Black gram</name>
    <name type="synonym">Phaseolus mungo</name>
    <dbReference type="NCBI Taxonomy" id="3915"/>
    <lineage>
        <taxon>Eukaryota</taxon>
        <taxon>Viridiplantae</taxon>
        <taxon>Streptophyta</taxon>
        <taxon>Embryophyta</taxon>
        <taxon>Tracheophyta</taxon>
        <taxon>Spermatophyta</taxon>
        <taxon>Magnoliopsida</taxon>
        <taxon>eudicotyledons</taxon>
        <taxon>Gunneridae</taxon>
        <taxon>Pentapetalae</taxon>
        <taxon>rosids</taxon>
        <taxon>fabids</taxon>
        <taxon>Fabales</taxon>
        <taxon>Fabaceae</taxon>
        <taxon>Papilionoideae</taxon>
        <taxon>50 kb inversion clade</taxon>
        <taxon>NPAAA clade</taxon>
        <taxon>indigoferoid/millettioid clade</taxon>
        <taxon>Phaseoleae</taxon>
        <taxon>Vigna</taxon>
    </lineage>
</organism>
<reference evidence="21 22" key="1">
    <citation type="journal article" date="2023" name="Life. Sci Alliance">
        <title>Evolutionary insights into 3D genome organization and epigenetic landscape of Vigna mungo.</title>
        <authorList>
            <person name="Junaid A."/>
            <person name="Singh B."/>
            <person name="Bhatia S."/>
        </authorList>
    </citation>
    <scope>NUCLEOTIDE SEQUENCE [LARGE SCALE GENOMIC DNA]</scope>
    <source>
        <strain evidence="21">Urdbean</strain>
    </source>
</reference>
<dbReference type="Gene3D" id="3.30.420.10">
    <property type="entry name" value="Ribonuclease H-like superfamily/Ribonuclease H"/>
    <property type="match status" value="1"/>
</dbReference>
<accession>A0AAQ3N8Y3</accession>
<evidence type="ECO:0000256" key="11">
    <source>
        <dbReference type="ARBA" id="ARBA00022918"/>
    </source>
</evidence>
<dbReference type="GO" id="GO:0004519">
    <property type="term" value="F:endonuclease activity"/>
    <property type="evidence" value="ECO:0007669"/>
    <property type="project" value="UniProtKB-KW"/>
</dbReference>
<feature type="domain" description="Reverse transcriptase" evidence="19">
    <location>
        <begin position="494"/>
        <end position="674"/>
    </location>
</feature>
<evidence type="ECO:0000256" key="17">
    <source>
        <dbReference type="SAM" id="MobiDB-lite"/>
    </source>
</evidence>
<dbReference type="Pfam" id="PF17921">
    <property type="entry name" value="Integrase_H2C2"/>
    <property type="match status" value="1"/>
</dbReference>
<dbReference type="FunFam" id="3.10.10.10:FF:000007">
    <property type="entry name" value="Retrovirus-related Pol polyprotein from transposon 17.6-like Protein"/>
    <property type="match status" value="1"/>
</dbReference>
<feature type="domain" description="Chromo" evidence="18">
    <location>
        <begin position="1291"/>
        <end position="1332"/>
    </location>
</feature>
<evidence type="ECO:0000256" key="4">
    <source>
        <dbReference type="ARBA" id="ARBA00022722"/>
    </source>
</evidence>
<dbReference type="PANTHER" id="PTHR37984">
    <property type="entry name" value="PROTEIN CBG26694"/>
    <property type="match status" value="1"/>
</dbReference>
<sequence>MTTNTLSPELSHILEILEKRDRDHAREMTELRNELADFKANIQGFTHPLQARNVNLDFPKFDGSVVLQWIFRAEQSLELEFGPSPFDSPRVTLFKLTQTGSVNYYYVEFTSLANRIYGVSAEALLDCFVSGLKPDIKCEVIAQAPSSILKAIALARLFEEKYSAKTKPQYVSYHRQYHSTNSQQSFTNPMQQPILATPNTRPTAPSFRNSLIKKMSPTEMQSRRERGLCFTCDEKFSATHRCQNRQYLIMQLEEEEKDAQELEEDVVNLEDELAHYLSFSALKGSAGTGTMRFTGTIAGKDVQILLDSGSSDNFLQPNLAKFLKLPVEPTSGLQVLPVYLLSVSGADLVLGAAWLATLGPHIADYRSLTIKFYKDKKLVTLVGEKQQPIGVAQFHQLKRLSHTQSIAEIFTLQLCSNFTTQYQWTTSLQDMDPEITLLLHTYKGIFAKPVGLPPSRSQDHKIPLLQGSAAVKVRPYKYPHSKKQQIEIMVKEMLDEGIIVPSSSPFSSPIILVKKKKDGTWRFCTDYRALDAITVKDSFPIPTVEELLDELFGAKYFSKLDLRAGYHQILVNEEDRYKTTFRTHQGHYEWLVMPFGLTNASTTFQNLMNYIFQGLLRKSVLVFFDDILVYSASWSTHLHHLQQVLQILEDHKLYAKMSKCSFGLEQIDYLGHIVSSRGVQMKDTKIQVVLQWLVPKTIKQLRGFLGLTGYYRRFIKGYATIVNPLTNLLKKDNFKWSNEASNAFLALKNAITTAPVLSLLDFSKPFVLETYASGPGIGAVLSQDRHPIAFFSKKLFTRLAKQSTYTREFYAITEAIAKIRHYLLGHKFIIRTDQKSLKALMDQSLQTPEQQAWLHKFLGYNFTIEYKPRKENLVVDALSRSFFMACSQVHNDLIPKIKVALPLNPKLQTIITDCAQGKLIHSHYSWLDGILYWKDRIVVPSEQAIKDHILSEYHSSPFGGHFRIARTMARVSAQFFWKNMHKDIMAFTQQCRVCQQAKTSTTLPAGLLQPLPIPHQIWEDITMDFIVGLPPSEGFTVIFVIVNRLSKYAHFAPLKSDFNSKKVAEVFLFTVVKLHGFPNSIVSNRDKVFTSSFWQHLLKLSGTTLNLSTAYHPQSDGQSEVVNKCLKMYLRCFTYETPKAWLKFLPWAEYWYNTSYHHSTQMTPFRIVYGRDPPTLLKYHYSSIDPPSIQDMLQQRDVILAQLKLNLLKAQERMKKYANQKRVYKVFEVGDSVLVKLHPYRQHSVALRKIQKLGLRYFGPFPIMQKIGTVAYKLLLPPHAKIHPIFHASQLKLYKVLRQREIMRGTTTVTQILIQWEGLGEHDATWEDKEDIVESYSSFNLEDKISFKGGSIVTSGNEEEGHITKIKSKIQREQSQEENRRREKVVNMQGQVSPPKGADVAEKEKRVRHPNARLRGYLWKGN</sequence>
<dbReference type="GO" id="GO:0004190">
    <property type="term" value="F:aspartic-type endopeptidase activity"/>
    <property type="evidence" value="ECO:0007669"/>
    <property type="project" value="UniProtKB-KW"/>
</dbReference>
<feature type="compositionally biased region" description="Basic and acidic residues" evidence="17">
    <location>
        <begin position="1370"/>
        <end position="1385"/>
    </location>
</feature>
<dbReference type="GO" id="GO:0046872">
    <property type="term" value="F:metal ion binding"/>
    <property type="evidence" value="ECO:0007669"/>
    <property type="project" value="UniProtKB-KW"/>
</dbReference>
<keyword evidence="14" id="KW-0233">DNA recombination</keyword>
<dbReference type="GO" id="GO:0003964">
    <property type="term" value="F:RNA-directed DNA polymerase activity"/>
    <property type="evidence" value="ECO:0007669"/>
    <property type="project" value="UniProtKB-KW"/>
</dbReference>
<dbReference type="InterPro" id="IPR050951">
    <property type="entry name" value="Retrovirus_Pol_polyprotein"/>
</dbReference>
<feature type="coiled-coil region" evidence="16">
    <location>
        <begin position="245"/>
        <end position="279"/>
    </location>
</feature>
<dbReference type="InterPro" id="IPR001584">
    <property type="entry name" value="Integrase_cat-core"/>
</dbReference>
<feature type="region of interest" description="Disordered" evidence="17">
    <location>
        <begin position="1369"/>
        <end position="1407"/>
    </location>
</feature>
<keyword evidence="2" id="KW-0808">Transferase</keyword>
<dbReference type="InterPro" id="IPR041588">
    <property type="entry name" value="Integrase_H2C2"/>
</dbReference>
<dbReference type="Proteomes" id="UP001374535">
    <property type="component" value="Chromosome 7"/>
</dbReference>
<evidence type="ECO:0000313" key="21">
    <source>
        <dbReference type="EMBL" id="WVZ04461.1"/>
    </source>
</evidence>
<dbReference type="InterPro" id="IPR036397">
    <property type="entry name" value="RNaseH_sf"/>
</dbReference>
<keyword evidence="8" id="KW-0378">Hydrolase</keyword>
<evidence type="ECO:0000256" key="13">
    <source>
        <dbReference type="ARBA" id="ARBA00023125"/>
    </source>
</evidence>
<keyword evidence="9" id="KW-0460">Magnesium</keyword>
<dbReference type="InterPro" id="IPR016197">
    <property type="entry name" value="Chromo-like_dom_sf"/>
</dbReference>
<keyword evidence="10" id="KW-0229">DNA integration</keyword>
<dbReference type="FunFam" id="3.30.70.270:FF:000020">
    <property type="entry name" value="Transposon Tf2-6 polyprotein-like Protein"/>
    <property type="match status" value="1"/>
</dbReference>
<evidence type="ECO:0000256" key="14">
    <source>
        <dbReference type="ARBA" id="ARBA00023172"/>
    </source>
</evidence>
<dbReference type="Gene3D" id="1.10.340.70">
    <property type="match status" value="1"/>
</dbReference>
<evidence type="ECO:0000256" key="7">
    <source>
        <dbReference type="ARBA" id="ARBA00022759"/>
    </source>
</evidence>
<evidence type="ECO:0000256" key="2">
    <source>
        <dbReference type="ARBA" id="ARBA00022679"/>
    </source>
</evidence>